<reference evidence="2 3" key="1">
    <citation type="submission" date="2020-12" db="EMBL/GenBank/DDBJ databases">
        <title>Vagococcus allomyrinae sp. nov. and Enterococcus lavae sp. nov., isolated from the larvae of Allomyrina dichotoma.</title>
        <authorList>
            <person name="Lee S.D."/>
        </authorList>
    </citation>
    <scope>NUCLEOTIDE SEQUENCE [LARGE SCALE GENOMIC DNA]</scope>
    <source>
        <strain evidence="2 3">BWM-S5</strain>
    </source>
</reference>
<sequence>MKSLHYAFADLYYYKKFTIVTTIIFSVFLLIINTVLNLIDLNKYWINKLVASGSNDSALLSYQSWNSIYSSTYIGSIILFGLFISIGFFVEGNKRKALVQKWRLLGFSKVYILKQVLLEVLIIALAATLIVSSFLVIFQNMYESALFHIHSFAEVEHPMATSSIIIAENLPTSTTDSVYQASGLFSFDIQRLSLVDIFGKFNRNSAVLIGISLCVSAFFTGCALCKSKVSFRK</sequence>
<comment type="caution">
    <text evidence="2">The sequence shown here is derived from an EMBL/GenBank/DDBJ whole genome shotgun (WGS) entry which is preliminary data.</text>
</comment>
<evidence type="ECO:0000313" key="2">
    <source>
        <dbReference type="EMBL" id="MBP1044727.1"/>
    </source>
</evidence>
<gene>
    <name evidence="2" type="ORF">I6N96_00435</name>
</gene>
<evidence type="ECO:0000313" key="3">
    <source>
        <dbReference type="Proteomes" id="UP000673375"/>
    </source>
</evidence>
<keyword evidence="1" id="KW-0812">Transmembrane</keyword>
<accession>A0ABS4CEQ5</accession>
<proteinExistence type="predicted"/>
<keyword evidence="3" id="KW-1185">Reference proteome</keyword>
<name>A0ABS4CEQ5_9ENTE</name>
<keyword evidence="1" id="KW-0472">Membrane</keyword>
<keyword evidence="1" id="KW-1133">Transmembrane helix</keyword>
<evidence type="ECO:0008006" key="4">
    <source>
        <dbReference type="Google" id="ProtNLM"/>
    </source>
</evidence>
<feature type="transmembrane region" description="Helical" evidence="1">
    <location>
        <begin position="68"/>
        <end position="90"/>
    </location>
</feature>
<protein>
    <recommendedName>
        <fullName evidence="4">ABC3 transporter permease protein domain-containing protein</fullName>
    </recommendedName>
</protein>
<evidence type="ECO:0000256" key="1">
    <source>
        <dbReference type="SAM" id="Phobius"/>
    </source>
</evidence>
<feature type="transmembrane region" description="Helical" evidence="1">
    <location>
        <begin position="111"/>
        <end position="138"/>
    </location>
</feature>
<dbReference type="RefSeq" id="WP_209555532.1">
    <property type="nucleotide sequence ID" value="NZ_JAEDXU010000001.1"/>
</dbReference>
<dbReference type="EMBL" id="JAEDXU010000001">
    <property type="protein sequence ID" value="MBP1044727.1"/>
    <property type="molecule type" value="Genomic_DNA"/>
</dbReference>
<feature type="transmembrane region" description="Helical" evidence="1">
    <location>
        <begin position="206"/>
        <end position="225"/>
    </location>
</feature>
<feature type="transmembrane region" description="Helical" evidence="1">
    <location>
        <begin position="12"/>
        <end position="39"/>
    </location>
</feature>
<organism evidence="2 3">
    <name type="scientific">Enterococcus larvae</name>
    <dbReference type="NCBI Taxonomy" id="2794352"/>
    <lineage>
        <taxon>Bacteria</taxon>
        <taxon>Bacillati</taxon>
        <taxon>Bacillota</taxon>
        <taxon>Bacilli</taxon>
        <taxon>Lactobacillales</taxon>
        <taxon>Enterococcaceae</taxon>
        <taxon>Enterococcus</taxon>
    </lineage>
</organism>
<dbReference type="Proteomes" id="UP000673375">
    <property type="component" value="Unassembled WGS sequence"/>
</dbReference>